<dbReference type="RefSeq" id="WP_260160658.1">
    <property type="nucleotide sequence ID" value="NZ_JACHCG010000002.1"/>
</dbReference>
<organism evidence="1 2">
    <name type="scientific">Pedobacter cryoconitis</name>
    <dbReference type="NCBI Taxonomy" id="188932"/>
    <lineage>
        <taxon>Bacteria</taxon>
        <taxon>Pseudomonadati</taxon>
        <taxon>Bacteroidota</taxon>
        <taxon>Sphingobacteriia</taxon>
        <taxon>Sphingobacteriales</taxon>
        <taxon>Sphingobacteriaceae</taxon>
        <taxon>Pedobacter</taxon>
    </lineage>
</organism>
<name>A0A7W8YXL3_9SPHI</name>
<evidence type="ECO:0000313" key="1">
    <source>
        <dbReference type="EMBL" id="MBB5623400.1"/>
    </source>
</evidence>
<dbReference type="Proteomes" id="UP000537718">
    <property type="component" value="Unassembled WGS sequence"/>
</dbReference>
<dbReference type="EMBL" id="JACHCF010000012">
    <property type="protein sequence ID" value="MBB5623400.1"/>
    <property type="molecule type" value="Genomic_DNA"/>
</dbReference>
<dbReference type="AlphaFoldDB" id="A0A7W8YXL3"/>
<gene>
    <name evidence="1" type="ORF">HDE69_004484</name>
</gene>
<proteinExistence type="predicted"/>
<accession>A0A7W8YXL3</accession>
<protein>
    <submittedName>
        <fullName evidence="1">Uncharacterized protein</fullName>
    </submittedName>
</protein>
<comment type="caution">
    <text evidence="1">The sequence shown here is derived from an EMBL/GenBank/DDBJ whole genome shotgun (WGS) entry which is preliminary data.</text>
</comment>
<sequence>MKNDNDAEVSKYRGNGKQITFLPKLVSVDRCFLLKHTDHGKIR</sequence>
<reference evidence="1 2" key="1">
    <citation type="submission" date="2020-08" db="EMBL/GenBank/DDBJ databases">
        <title>Genomic Encyclopedia of Type Strains, Phase IV (KMG-V): Genome sequencing to study the core and pangenomes of soil and plant-associated prokaryotes.</title>
        <authorList>
            <person name="Whitman W."/>
        </authorList>
    </citation>
    <scope>NUCLEOTIDE SEQUENCE [LARGE SCALE GENOMIC DNA]</scope>
    <source>
        <strain evidence="1 2">MP7CTX6</strain>
    </source>
</reference>
<evidence type="ECO:0000313" key="2">
    <source>
        <dbReference type="Proteomes" id="UP000537718"/>
    </source>
</evidence>